<comment type="caution">
    <text evidence="8">The sequence shown here is derived from an EMBL/GenBank/DDBJ whole genome shotgun (WGS) entry which is preliminary data.</text>
</comment>
<keyword evidence="3" id="KW-0813">Transport</keyword>
<evidence type="ECO:0000313" key="9">
    <source>
        <dbReference type="Proteomes" id="UP000709959"/>
    </source>
</evidence>
<proteinExistence type="inferred from homology"/>
<protein>
    <submittedName>
        <fullName evidence="8">ABC transporter permease</fullName>
    </submittedName>
</protein>
<keyword evidence="5 7" id="KW-1133">Transmembrane helix</keyword>
<reference evidence="8 9" key="1">
    <citation type="submission" date="2020-10" db="EMBL/GenBank/DDBJ databases">
        <title>Connecting structure to function with the recovery of over 1000 high-quality activated sludge metagenome-assembled genomes encoding full-length rRNA genes using long-read sequencing.</title>
        <authorList>
            <person name="Singleton C.M."/>
            <person name="Petriglieri F."/>
            <person name="Kristensen J.M."/>
            <person name="Kirkegaard R.H."/>
            <person name="Michaelsen T.Y."/>
            <person name="Andersen M.H."/>
            <person name="Karst S.M."/>
            <person name="Dueholm M.S."/>
            <person name="Nielsen P.H."/>
            <person name="Albertsen M."/>
        </authorList>
    </citation>
    <scope>NUCLEOTIDE SEQUENCE [LARGE SCALE GENOMIC DNA]</scope>
    <source>
        <strain evidence="8">OdNE_18-Q3-R46-58_MAXAC.008</strain>
    </source>
</reference>
<comment type="subcellular location">
    <subcellularLocation>
        <location evidence="1">Membrane</location>
        <topology evidence="1">Multi-pass membrane protein</topology>
    </subcellularLocation>
</comment>
<dbReference type="AlphaFoldDB" id="A0A936EZH0"/>
<evidence type="ECO:0000256" key="4">
    <source>
        <dbReference type="ARBA" id="ARBA00022692"/>
    </source>
</evidence>
<sequence length="258" mass="27729">MILTLVDKAGAGVLKATDTFGDFAVLAGRTFAAIFKRPFDGKNLLNQFQSVGVNSIPVVALTSLAVSMVFAVQLAYGFKQFQAEGLASQVEGLAIMRELAPVITGLMLSGRVGSAMAAELGTMQVTEQIDALECLATDPIHYLFVPRLLASMVMVPILTVVSIYIGYWGGYLILVGVEGQSAYVYGNEFYKLLAFRDLRIALYKAFVFGMIIALVGCWKGYRTHGGAEGVGNAPTSSVVTSSLWILVSDFFLTKLLLV</sequence>
<dbReference type="Pfam" id="PF02405">
    <property type="entry name" value="MlaE"/>
    <property type="match status" value="1"/>
</dbReference>
<feature type="transmembrane region" description="Helical" evidence="7">
    <location>
        <begin position="201"/>
        <end position="221"/>
    </location>
</feature>
<dbReference type="PANTHER" id="PTHR30188">
    <property type="entry name" value="ABC TRANSPORTER PERMEASE PROTEIN-RELATED"/>
    <property type="match status" value="1"/>
</dbReference>
<evidence type="ECO:0000313" key="8">
    <source>
        <dbReference type="EMBL" id="MBK8571363.1"/>
    </source>
</evidence>
<evidence type="ECO:0000256" key="3">
    <source>
        <dbReference type="ARBA" id="ARBA00022448"/>
    </source>
</evidence>
<comment type="caution">
    <text evidence="7">Lacks conserved residue(s) required for the propagation of feature annotation.</text>
</comment>
<dbReference type="NCBIfam" id="TIGR00056">
    <property type="entry name" value="MlaE family lipid ABC transporter permease subunit"/>
    <property type="match status" value="1"/>
</dbReference>
<dbReference type="GO" id="GO:0043190">
    <property type="term" value="C:ATP-binding cassette (ABC) transporter complex"/>
    <property type="evidence" value="ECO:0007669"/>
    <property type="project" value="InterPro"/>
</dbReference>
<name>A0A936EZH0_9BACT</name>
<comment type="similarity">
    <text evidence="2 7">Belongs to the MlaE permease family.</text>
</comment>
<evidence type="ECO:0000256" key="5">
    <source>
        <dbReference type="ARBA" id="ARBA00022989"/>
    </source>
</evidence>
<keyword evidence="4 7" id="KW-0812">Transmembrane</keyword>
<gene>
    <name evidence="8" type="ORF">IPN91_01720</name>
</gene>
<organism evidence="8 9">
    <name type="scientific">Candidatus Geothrix odensensis</name>
    <dbReference type="NCBI Taxonomy" id="2954440"/>
    <lineage>
        <taxon>Bacteria</taxon>
        <taxon>Pseudomonadati</taxon>
        <taxon>Acidobacteriota</taxon>
        <taxon>Holophagae</taxon>
        <taxon>Holophagales</taxon>
        <taxon>Holophagaceae</taxon>
        <taxon>Geothrix</taxon>
    </lineage>
</organism>
<evidence type="ECO:0000256" key="1">
    <source>
        <dbReference type="ARBA" id="ARBA00004141"/>
    </source>
</evidence>
<dbReference type="PANTHER" id="PTHR30188:SF4">
    <property type="entry name" value="PROTEIN TRIGALACTOSYLDIACYLGLYCEROL 1, CHLOROPLASTIC"/>
    <property type="match status" value="1"/>
</dbReference>
<evidence type="ECO:0000256" key="6">
    <source>
        <dbReference type="ARBA" id="ARBA00023136"/>
    </source>
</evidence>
<dbReference type="InterPro" id="IPR003453">
    <property type="entry name" value="ABC_MlaE_roteobac"/>
</dbReference>
<accession>A0A936EZH0</accession>
<dbReference type="EMBL" id="JADKCH010000001">
    <property type="protein sequence ID" value="MBK8571363.1"/>
    <property type="molecule type" value="Genomic_DNA"/>
</dbReference>
<evidence type="ECO:0000256" key="7">
    <source>
        <dbReference type="RuleBase" id="RU362044"/>
    </source>
</evidence>
<keyword evidence="6 7" id="KW-0472">Membrane</keyword>
<dbReference type="InterPro" id="IPR030802">
    <property type="entry name" value="Permease_MalE"/>
</dbReference>
<feature type="transmembrane region" description="Helical" evidence="7">
    <location>
        <begin position="56"/>
        <end position="78"/>
    </location>
</feature>
<feature type="transmembrane region" description="Helical" evidence="7">
    <location>
        <begin position="148"/>
        <end position="174"/>
    </location>
</feature>
<dbReference type="Proteomes" id="UP000709959">
    <property type="component" value="Unassembled WGS sequence"/>
</dbReference>
<evidence type="ECO:0000256" key="2">
    <source>
        <dbReference type="ARBA" id="ARBA00007556"/>
    </source>
</evidence>
<dbReference type="GO" id="GO:0005548">
    <property type="term" value="F:phospholipid transporter activity"/>
    <property type="evidence" value="ECO:0007669"/>
    <property type="project" value="TreeGrafter"/>
</dbReference>